<evidence type="ECO:0000313" key="1">
    <source>
        <dbReference type="EMBL" id="GAF38175.1"/>
    </source>
</evidence>
<comment type="caution">
    <text evidence="1">The sequence shown here is derived from an EMBL/GenBank/DDBJ whole genome shotgun (WGS) entry which is preliminary data.</text>
</comment>
<dbReference type="AlphaFoldDB" id="X0QHU3"/>
<accession>X0QHU3</accession>
<gene>
    <name evidence="1" type="ORF">JCM14108_3291</name>
</gene>
<dbReference type="STRING" id="1423743.FD41_GL000483"/>
<dbReference type="Proteomes" id="UP000019488">
    <property type="component" value="Unassembled WGS sequence"/>
</dbReference>
<dbReference type="EMBL" id="BAKI01000102">
    <property type="protein sequence ID" value="GAF38175.1"/>
    <property type="molecule type" value="Genomic_DNA"/>
</dbReference>
<organism evidence="1 2">
    <name type="scientific">Lentilactobacillus farraginis DSM 18382 = JCM 14108</name>
    <dbReference type="NCBI Taxonomy" id="1423743"/>
    <lineage>
        <taxon>Bacteria</taxon>
        <taxon>Bacillati</taxon>
        <taxon>Bacillota</taxon>
        <taxon>Bacilli</taxon>
        <taxon>Lactobacillales</taxon>
        <taxon>Lactobacillaceae</taxon>
        <taxon>Lentilactobacillus</taxon>
    </lineage>
</organism>
<name>X0QHU3_9LACO</name>
<dbReference type="RefSeq" id="WP_035181547.1">
    <property type="nucleotide sequence ID" value="NZ_BAKI01000102.1"/>
</dbReference>
<sequence length="95" mass="10926">MKSCWEDFKSGHGLSFFGDENYLVCPKELAEEIIARQVLERKNLNGILVPNKSGTALYAKYELTDVHMTARTRIASEMLWAIVQAHERPRRTEES</sequence>
<proteinExistence type="predicted"/>
<protein>
    <submittedName>
        <fullName evidence="1">Uncharacterized protein</fullName>
    </submittedName>
</protein>
<evidence type="ECO:0000313" key="2">
    <source>
        <dbReference type="Proteomes" id="UP000019488"/>
    </source>
</evidence>
<reference evidence="1" key="1">
    <citation type="journal article" date="2014" name="Genome Announc.">
        <title>Draft Genome Sequences of Two Lactobacillus Strains, L. farraginis JCM 14108T and L. composti JCM 14202T, Isolated from Compost of Distilled Shochu Residue.</title>
        <authorList>
            <person name="Yuki M."/>
            <person name="Oshima K."/>
            <person name="Suda W."/>
            <person name="Kitahara M."/>
            <person name="Kitamura K."/>
            <person name="Iida T."/>
            <person name="Hattori M."/>
            <person name="Ohkuma M."/>
        </authorList>
    </citation>
    <scope>NUCLEOTIDE SEQUENCE [LARGE SCALE GENOMIC DNA]</scope>
    <source>
        <strain evidence="1">JCM 14108</strain>
    </source>
</reference>